<comment type="caution">
    <text evidence="8">The sequence shown here is derived from an EMBL/GenBank/DDBJ whole genome shotgun (WGS) entry which is preliminary data.</text>
</comment>
<dbReference type="InterPro" id="IPR036259">
    <property type="entry name" value="MFS_trans_sf"/>
</dbReference>
<evidence type="ECO:0000313" key="8">
    <source>
        <dbReference type="EMBL" id="TQK95874.1"/>
    </source>
</evidence>
<feature type="transmembrane region" description="Helical" evidence="7">
    <location>
        <begin position="62"/>
        <end position="83"/>
    </location>
</feature>
<evidence type="ECO:0000313" key="9">
    <source>
        <dbReference type="Proteomes" id="UP000318103"/>
    </source>
</evidence>
<feature type="transmembrane region" description="Helical" evidence="7">
    <location>
        <begin position="231"/>
        <end position="256"/>
    </location>
</feature>
<dbReference type="Pfam" id="PF07690">
    <property type="entry name" value="MFS_1"/>
    <property type="match status" value="1"/>
</dbReference>
<name>A0A542U9V2_9ACTN</name>
<dbReference type="GO" id="GO:0022857">
    <property type="term" value="F:transmembrane transporter activity"/>
    <property type="evidence" value="ECO:0007669"/>
    <property type="project" value="InterPro"/>
</dbReference>
<dbReference type="OrthoDB" id="6803299at2"/>
<feature type="transmembrane region" description="Helical" evidence="7">
    <location>
        <begin position="304"/>
        <end position="337"/>
    </location>
</feature>
<dbReference type="Gene3D" id="1.20.1250.20">
    <property type="entry name" value="MFS general substrate transporter like domains"/>
    <property type="match status" value="1"/>
</dbReference>
<comment type="subcellular location">
    <subcellularLocation>
        <location evidence="1">Cell membrane</location>
        <topology evidence="1">Multi-pass membrane protein</topology>
    </subcellularLocation>
</comment>
<evidence type="ECO:0000256" key="3">
    <source>
        <dbReference type="ARBA" id="ARBA00022475"/>
    </source>
</evidence>
<dbReference type="PANTHER" id="PTHR23517">
    <property type="entry name" value="RESISTANCE PROTEIN MDTM, PUTATIVE-RELATED-RELATED"/>
    <property type="match status" value="1"/>
</dbReference>
<keyword evidence="5 7" id="KW-1133">Transmembrane helix</keyword>
<proteinExistence type="predicted"/>
<gene>
    <name evidence="8" type="ORF">FB563_0796</name>
</gene>
<dbReference type="InterPro" id="IPR050171">
    <property type="entry name" value="MFS_Transporters"/>
</dbReference>
<keyword evidence="2" id="KW-0813">Transport</keyword>
<evidence type="ECO:0000256" key="7">
    <source>
        <dbReference type="SAM" id="Phobius"/>
    </source>
</evidence>
<dbReference type="EMBL" id="VFNX01000001">
    <property type="protein sequence ID" value="TQK95874.1"/>
    <property type="molecule type" value="Genomic_DNA"/>
</dbReference>
<dbReference type="AlphaFoldDB" id="A0A542U9V2"/>
<dbReference type="GO" id="GO:0005886">
    <property type="term" value="C:plasma membrane"/>
    <property type="evidence" value="ECO:0007669"/>
    <property type="project" value="UniProtKB-SubCell"/>
</dbReference>
<feature type="transmembrane region" description="Helical" evidence="7">
    <location>
        <begin position="184"/>
        <end position="210"/>
    </location>
</feature>
<evidence type="ECO:0000256" key="5">
    <source>
        <dbReference type="ARBA" id="ARBA00022989"/>
    </source>
</evidence>
<feature type="transmembrane region" description="Helical" evidence="7">
    <location>
        <begin position="95"/>
        <end position="111"/>
    </location>
</feature>
<keyword evidence="9" id="KW-1185">Reference proteome</keyword>
<evidence type="ECO:0000256" key="4">
    <source>
        <dbReference type="ARBA" id="ARBA00022692"/>
    </source>
</evidence>
<dbReference type="PANTHER" id="PTHR23517:SF2">
    <property type="entry name" value="MULTIDRUG RESISTANCE PROTEIN MDTH"/>
    <property type="match status" value="1"/>
</dbReference>
<accession>A0A542U9V2</accession>
<feature type="transmembrane region" description="Helical" evidence="7">
    <location>
        <begin position="390"/>
        <end position="410"/>
    </location>
</feature>
<evidence type="ECO:0000256" key="6">
    <source>
        <dbReference type="ARBA" id="ARBA00023136"/>
    </source>
</evidence>
<keyword evidence="3" id="KW-1003">Cell membrane</keyword>
<reference evidence="8 9" key="1">
    <citation type="submission" date="2019-06" db="EMBL/GenBank/DDBJ databases">
        <title>Sequencing the genomes of 1000 actinobacteria strains.</title>
        <authorList>
            <person name="Klenk H.-P."/>
        </authorList>
    </citation>
    <scope>NUCLEOTIDE SEQUENCE [LARGE SCALE GENOMIC DNA]</scope>
    <source>
        <strain evidence="8 9">DSM 41929</strain>
    </source>
</reference>
<evidence type="ECO:0000256" key="2">
    <source>
        <dbReference type="ARBA" id="ARBA00022448"/>
    </source>
</evidence>
<dbReference type="InterPro" id="IPR011701">
    <property type="entry name" value="MFS"/>
</dbReference>
<dbReference type="Proteomes" id="UP000318103">
    <property type="component" value="Unassembled WGS sequence"/>
</dbReference>
<keyword evidence="4 7" id="KW-0812">Transmembrane</keyword>
<evidence type="ECO:0000256" key="1">
    <source>
        <dbReference type="ARBA" id="ARBA00004651"/>
    </source>
</evidence>
<dbReference type="SUPFAM" id="SSF103473">
    <property type="entry name" value="MFS general substrate transporter"/>
    <property type="match status" value="1"/>
</dbReference>
<organism evidence="8 9">
    <name type="scientific">Streptomyces puniciscabiei</name>
    <dbReference type="NCBI Taxonomy" id="164348"/>
    <lineage>
        <taxon>Bacteria</taxon>
        <taxon>Bacillati</taxon>
        <taxon>Actinomycetota</taxon>
        <taxon>Actinomycetes</taxon>
        <taxon>Kitasatosporales</taxon>
        <taxon>Streptomycetaceae</taxon>
        <taxon>Streptomyces</taxon>
    </lineage>
</organism>
<keyword evidence="6 7" id="KW-0472">Membrane</keyword>
<feature type="transmembrane region" description="Helical" evidence="7">
    <location>
        <begin position="262"/>
        <end position="283"/>
    </location>
</feature>
<feature type="transmembrane region" description="Helical" evidence="7">
    <location>
        <begin position="117"/>
        <end position="140"/>
    </location>
</feature>
<sequence>MGIRSLMPALPKTRAPRAEGSGASANHAARRLVPLTLINTFGNGLFRVNSALFFTHVGDMTAAQFGTGLAAGGVCGILASVPFGRACDRWGARRVLMILWSAEAVGILGYTQVHSFWLFLMLICPITAVDRGAVVAYRALLATALPRDGVVKARAKLRALANVGVGLGAGVGGLALAVNTATAYFAVIVADCLTFVVAAALLAGLPITWTTAAAATGQDRRRSGVLRDRRYVLFCAICTVLALQFGIFEVGLPLWVVRDTSAPRATVAMALVLNTALVALLQVRLSKGTEDSVGAIRVGERAGWLLALGCAVFVVSRSGSAIAATILVLGAALVMTIAEVYFAASSTTLSYNLAPDSQAGAYQGLFQSGTSTATSLAPVVMTSGVLQFPVWGWLTLGGVFAIAGTSLRWIDPGKAE</sequence>
<feature type="transmembrane region" description="Helical" evidence="7">
    <location>
        <begin position="160"/>
        <end position="178"/>
    </location>
</feature>
<protein>
    <submittedName>
        <fullName evidence="8">MFS transporter</fullName>
    </submittedName>
</protein>